<keyword evidence="3" id="KW-1185">Reference proteome</keyword>
<name>A0A4Y2AA35_ARAVE</name>
<organism evidence="2 3">
    <name type="scientific">Araneus ventricosus</name>
    <name type="common">Orbweaver spider</name>
    <name type="synonym">Epeira ventricosa</name>
    <dbReference type="NCBI Taxonomy" id="182803"/>
    <lineage>
        <taxon>Eukaryota</taxon>
        <taxon>Metazoa</taxon>
        <taxon>Ecdysozoa</taxon>
        <taxon>Arthropoda</taxon>
        <taxon>Chelicerata</taxon>
        <taxon>Arachnida</taxon>
        <taxon>Araneae</taxon>
        <taxon>Araneomorphae</taxon>
        <taxon>Entelegynae</taxon>
        <taxon>Araneoidea</taxon>
        <taxon>Araneidae</taxon>
        <taxon>Araneus</taxon>
    </lineage>
</organism>
<feature type="region of interest" description="Disordered" evidence="1">
    <location>
        <begin position="39"/>
        <end position="68"/>
    </location>
</feature>
<reference evidence="2 3" key="1">
    <citation type="journal article" date="2019" name="Sci. Rep.">
        <title>Orb-weaving spider Araneus ventricosus genome elucidates the spidroin gene catalogue.</title>
        <authorList>
            <person name="Kono N."/>
            <person name="Nakamura H."/>
            <person name="Ohtoshi R."/>
            <person name="Moran D.A.P."/>
            <person name="Shinohara A."/>
            <person name="Yoshida Y."/>
            <person name="Fujiwara M."/>
            <person name="Mori M."/>
            <person name="Tomita M."/>
            <person name="Arakawa K."/>
        </authorList>
    </citation>
    <scope>NUCLEOTIDE SEQUENCE [LARGE SCALE GENOMIC DNA]</scope>
</reference>
<dbReference type="EMBL" id="BGPR01000008">
    <property type="protein sequence ID" value="GBL75794.1"/>
    <property type="molecule type" value="Genomic_DNA"/>
</dbReference>
<evidence type="ECO:0000313" key="3">
    <source>
        <dbReference type="Proteomes" id="UP000499080"/>
    </source>
</evidence>
<evidence type="ECO:0000313" key="2">
    <source>
        <dbReference type="EMBL" id="GBL75794.1"/>
    </source>
</evidence>
<sequence length="108" mass="11915">MRPSKCSVVLFNFCAKKVWRELKFVVKCKSCMGKRASNEALRSNGEPGFGVSKKYARPPSPSSEARNRCQNNFPLGSDGIALHPGSIALRLPSVRSVREGPKWSALHL</sequence>
<evidence type="ECO:0000256" key="1">
    <source>
        <dbReference type="SAM" id="MobiDB-lite"/>
    </source>
</evidence>
<dbReference type="AlphaFoldDB" id="A0A4Y2AA35"/>
<comment type="caution">
    <text evidence="2">The sequence shown here is derived from an EMBL/GenBank/DDBJ whole genome shotgun (WGS) entry which is preliminary data.</text>
</comment>
<protein>
    <submittedName>
        <fullName evidence="2">Uncharacterized protein</fullName>
    </submittedName>
</protein>
<accession>A0A4Y2AA35</accession>
<dbReference type="Proteomes" id="UP000499080">
    <property type="component" value="Unassembled WGS sequence"/>
</dbReference>
<gene>
    <name evidence="2" type="ORF">AVEN_155080_1</name>
</gene>
<proteinExistence type="predicted"/>